<comment type="caution">
    <text evidence="1">The sequence shown here is derived from an EMBL/GenBank/DDBJ whole genome shotgun (WGS) entry which is preliminary data.</text>
</comment>
<sequence length="51" mass="5819">MKSSESNDEIVKLLSIREEPPQQNEPRIGRFYFTSNETDSSEKISVFNAGL</sequence>
<reference evidence="1" key="1">
    <citation type="journal article" date="2020" name="Fungal Divers.">
        <title>Resolving the Mortierellaceae phylogeny through synthesis of multi-gene phylogenetics and phylogenomics.</title>
        <authorList>
            <person name="Vandepol N."/>
            <person name="Liber J."/>
            <person name="Desiro A."/>
            <person name="Na H."/>
            <person name="Kennedy M."/>
            <person name="Barry K."/>
            <person name="Grigoriev I.V."/>
            <person name="Miller A.N."/>
            <person name="O'Donnell K."/>
            <person name="Stajich J.E."/>
            <person name="Bonito G."/>
        </authorList>
    </citation>
    <scope>NUCLEOTIDE SEQUENCE</scope>
    <source>
        <strain evidence="1">MES-2147</strain>
    </source>
</reference>
<proteinExistence type="predicted"/>
<dbReference type="AlphaFoldDB" id="A0A9P6SRR2"/>
<dbReference type="EMBL" id="JAAAHW010001601">
    <property type="protein sequence ID" value="KAF9994325.1"/>
    <property type="molecule type" value="Genomic_DNA"/>
</dbReference>
<evidence type="ECO:0000313" key="2">
    <source>
        <dbReference type="Proteomes" id="UP000749646"/>
    </source>
</evidence>
<protein>
    <submittedName>
        <fullName evidence="1">Uncharacterized protein</fullName>
    </submittedName>
</protein>
<keyword evidence="2" id="KW-1185">Reference proteome</keyword>
<feature type="non-terminal residue" evidence="1">
    <location>
        <position position="1"/>
    </location>
</feature>
<evidence type="ECO:0000313" key="1">
    <source>
        <dbReference type="EMBL" id="KAF9994325.1"/>
    </source>
</evidence>
<dbReference type="Proteomes" id="UP000749646">
    <property type="component" value="Unassembled WGS sequence"/>
</dbReference>
<gene>
    <name evidence="1" type="ORF">BGZ65_010054</name>
</gene>
<name>A0A9P6SRR2_9FUNG</name>
<accession>A0A9P6SRR2</accession>
<organism evidence="1 2">
    <name type="scientific">Modicella reniformis</name>
    <dbReference type="NCBI Taxonomy" id="1440133"/>
    <lineage>
        <taxon>Eukaryota</taxon>
        <taxon>Fungi</taxon>
        <taxon>Fungi incertae sedis</taxon>
        <taxon>Mucoromycota</taxon>
        <taxon>Mortierellomycotina</taxon>
        <taxon>Mortierellomycetes</taxon>
        <taxon>Mortierellales</taxon>
        <taxon>Mortierellaceae</taxon>
        <taxon>Modicella</taxon>
    </lineage>
</organism>